<feature type="transmembrane region" description="Helical" evidence="2">
    <location>
        <begin position="482"/>
        <end position="501"/>
    </location>
</feature>
<feature type="transmembrane region" description="Helical" evidence="2">
    <location>
        <begin position="254"/>
        <end position="278"/>
    </location>
</feature>
<dbReference type="InParanoid" id="E3J4R5"/>
<keyword evidence="2" id="KW-0812">Transmembrane</keyword>
<feature type="transmembrane region" description="Helical" evidence="2">
    <location>
        <begin position="345"/>
        <end position="364"/>
    </location>
</feature>
<keyword evidence="2" id="KW-1133">Transmembrane helix</keyword>
<feature type="transmembrane region" description="Helical" evidence="2">
    <location>
        <begin position="384"/>
        <end position="405"/>
    </location>
</feature>
<dbReference type="HOGENOM" id="CLU_035797_1_0_11"/>
<accession>E3J4R5</accession>
<feature type="transmembrane region" description="Helical" evidence="2">
    <location>
        <begin position="513"/>
        <end position="535"/>
    </location>
</feature>
<evidence type="ECO:0000256" key="1">
    <source>
        <dbReference type="SAM" id="MobiDB-lite"/>
    </source>
</evidence>
<feature type="transmembrane region" description="Helical" evidence="2">
    <location>
        <begin position="75"/>
        <end position="93"/>
    </location>
</feature>
<evidence type="ECO:0000313" key="4">
    <source>
        <dbReference type="Proteomes" id="UP000002484"/>
    </source>
</evidence>
<name>E3J4R5_PSEI1</name>
<feature type="transmembrane region" description="Helical" evidence="2">
    <location>
        <begin position="226"/>
        <end position="242"/>
    </location>
</feature>
<keyword evidence="4" id="KW-1185">Reference proteome</keyword>
<evidence type="ECO:0000256" key="2">
    <source>
        <dbReference type="SAM" id="Phobius"/>
    </source>
</evidence>
<dbReference type="RefSeq" id="WP_013421357.1">
    <property type="nucleotide sequence ID" value="NC_014666.1"/>
</dbReference>
<gene>
    <name evidence="3" type="ordered locus">FraEuI1c_0146</name>
</gene>
<keyword evidence="2" id="KW-0472">Membrane</keyword>
<evidence type="ECO:0000313" key="3">
    <source>
        <dbReference type="EMBL" id="ADP78234.1"/>
    </source>
</evidence>
<dbReference type="KEGG" id="fri:FraEuI1c_0146"/>
<feature type="transmembrane region" description="Helical" evidence="2">
    <location>
        <begin position="131"/>
        <end position="150"/>
    </location>
</feature>
<sequence length="558" mass="57171">MAAAPVIGPDPGSGAAHQRGPAGDDGGSTADHAQATGARPAHLAEGRSGADGRPGTGRLGRAVTRWRAPWSATRLWGFWAVTRLLLLALVWAGHPLGAQQGVLGDVRLYDGWGTAFIHGHGLPVGDQKWQYPPGAVLVFAVPALAHALVLLPYRVGFPLLMLAVDAGVTTALARVRGPDVGGLPAGSPGSRLPTATPAPALPGPGARVWLVGTTLLGPVTLARFDLVPAACAVAGLLLLVPARRGGAGISGPRYGRAGFAAAVGALVKAWPAFLLIALGRAALVPQVSAEAPAGPAIWRRLWSRPLVRAGAGAVGAALLVGLLLVGAGAGGDLFGFLGAQRARGLQLEAVPATVFVVIRMFGVGETAHYEYGSLQFGDPAARTVATACSLVEIAVVAVVAVRWWLARPAPVPGRAPARGPAATVGDRLLALLLVLLVTSRVLSPQYLIWVLAVAAAVAALGATEPPDGDLGADPAQAHRRAALALLLAVAAISQLIYPWRYNDIIEGRPVTSLVLVARNVLLLAACWRAVLVIAWRPAGRRPRGRARTDAAAPSDPSS</sequence>
<dbReference type="eggNOG" id="COG5650">
    <property type="taxonomic scope" value="Bacteria"/>
</dbReference>
<dbReference type="Proteomes" id="UP000002484">
    <property type="component" value="Chromosome"/>
</dbReference>
<organism evidence="3 4">
    <name type="scientific">Pseudofrankia inefficax (strain DSM 45817 / CECT 9037 / DDB 130130 / EuI1c)</name>
    <name type="common">Frankia inefficax</name>
    <dbReference type="NCBI Taxonomy" id="298654"/>
    <lineage>
        <taxon>Bacteria</taxon>
        <taxon>Bacillati</taxon>
        <taxon>Actinomycetota</taxon>
        <taxon>Actinomycetes</taxon>
        <taxon>Frankiales</taxon>
        <taxon>Frankiaceae</taxon>
        <taxon>Pseudofrankia</taxon>
    </lineage>
</organism>
<dbReference type="EMBL" id="CP002299">
    <property type="protein sequence ID" value="ADP78234.1"/>
    <property type="molecule type" value="Genomic_DNA"/>
</dbReference>
<feature type="transmembrane region" description="Helical" evidence="2">
    <location>
        <begin position="443"/>
        <end position="462"/>
    </location>
</feature>
<proteinExistence type="predicted"/>
<dbReference type="AlphaFoldDB" id="E3J4R5"/>
<protein>
    <submittedName>
        <fullName evidence="3">Uncharacterized protein</fullName>
    </submittedName>
</protein>
<feature type="transmembrane region" description="Helical" evidence="2">
    <location>
        <begin position="309"/>
        <end position="333"/>
    </location>
</feature>
<feature type="region of interest" description="Disordered" evidence="1">
    <location>
        <begin position="1"/>
        <end position="58"/>
    </location>
</feature>
<reference evidence="3 4" key="1">
    <citation type="submission" date="2010-10" db="EMBL/GenBank/DDBJ databases">
        <title>Complete sequence of Frankia sp. EuI1c.</title>
        <authorList>
            <consortium name="US DOE Joint Genome Institute"/>
            <person name="Lucas S."/>
            <person name="Copeland A."/>
            <person name="Lapidus A."/>
            <person name="Cheng J.-F."/>
            <person name="Bruce D."/>
            <person name="Goodwin L."/>
            <person name="Pitluck S."/>
            <person name="Chertkov O."/>
            <person name="Detter J.C."/>
            <person name="Han C."/>
            <person name="Tapia R."/>
            <person name="Land M."/>
            <person name="Hauser L."/>
            <person name="Jeffries C."/>
            <person name="Kyrpides N."/>
            <person name="Ivanova N."/>
            <person name="Mikhailova N."/>
            <person name="Beauchemin N."/>
            <person name="Sen A."/>
            <person name="Sur S.A."/>
            <person name="Gtari M."/>
            <person name="Wall L."/>
            <person name="Tisa L."/>
            <person name="Woyke T."/>
        </authorList>
    </citation>
    <scope>NUCLEOTIDE SEQUENCE [LARGE SCALE GENOMIC DNA]</scope>
    <source>
        <strain evidence="4">DSM 45817 / CECT 9037 / EuI1c</strain>
    </source>
</reference>
<dbReference type="STRING" id="298654.FraEuI1c_0146"/>